<name>B0W744_CULQU</name>
<dbReference type="EnsemblMetazoa" id="CPIJ002910-RA">
    <property type="protein sequence ID" value="CPIJ002910-PA"/>
    <property type="gene ID" value="CPIJ002910"/>
</dbReference>
<dbReference type="VEuPathDB" id="VectorBase:CQUJHB002743"/>
<dbReference type="FunFam" id="3.40.50.1820:FF:000075">
    <property type="entry name" value="Carboxypeptidase"/>
    <property type="match status" value="1"/>
</dbReference>
<evidence type="ECO:0000313" key="13">
    <source>
        <dbReference type="EnsemblMetazoa" id="CPIJ002910-PA"/>
    </source>
</evidence>
<dbReference type="InParanoid" id="B0W744"/>
<dbReference type="KEGG" id="cqu:CpipJ_CPIJ002910"/>
<evidence type="ECO:0000256" key="7">
    <source>
        <dbReference type="ARBA" id="ARBA00022801"/>
    </source>
</evidence>
<dbReference type="eggNOG" id="KOG1283">
    <property type="taxonomic scope" value="Eukaryota"/>
</dbReference>
<keyword evidence="4 12" id="KW-0121">Carboxypeptidase</keyword>
<comment type="similarity">
    <text evidence="2">Belongs to the peptidase S10 family.</text>
</comment>
<dbReference type="InterPro" id="IPR001563">
    <property type="entry name" value="Peptidase_S10"/>
</dbReference>
<evidence type="ECO:0000256" key="11">
    <source>
        <dbReference type="ARBA" id="ARBA00077736"/>
    </source>
</evidence>
<dbReference type="PRINTS" id="PR00724">
    <property type="entry name" value="CRBOXYPTASEC"/>
</dbReference>
<dbReference type="GO" id="GO:0004185">
    <property type="term" value="F:serine-type carboxypeptidase activity"/>
    <property type="evidence" value="ECO:0007669"/>
    <property type="project" value="InterPro"/>
</dbReference>
<dbReference type="EMBL" id="DS231852">
    <property type="protein sequence ID" value="EDS37649.1"/>
    <property type="molecule type" value="Genomic_DNA"/>
</dbReference>
<sequence length="426" mass="48180">MSHPDSHGFGPGKQSWDFVEVRPGAHMFYWLYYTTATDEDYTERPLIIWLQGGPGGSSTGYGNFAEIGPLHVDIRPRHHSWVNRFNVLFIDNPVGAGFSYVEEPVLFAKNNAEIAGDLVHFMMEFYLVHPEFSKSPLHVFSQSYGGKMAAEFALNLDRAIKADQIDCDLRSVALGAPWISPEDSVLSWGDFLLNLGFVDTKGHFVIQSTAEDIQDLIRGNRHRRATEVWRSLESIILNETFGIDCYNVLLPQKFGGVEKRSVGDDDREVLIFGETSHYHLNPPQTKLERLMRGTVSETLQIPAHVRWGSQREQVFEAIAEDFMKPATSTVELLLNSTDLDVIVYTGQLDLVVCTPGTVRWVENLRWPGREDYLAAPRVGMGSLGILEGYEKRFDRLSMYWINRAGHMAPIDNPNAMQYILDKHVGT</sequence>
<dbReference type="VEuPathDB" id="VectorBase:CPIJ002910"/>
<proteinExistence type="inferred from homology"/>
<dbReference type="GO" id="GO:0005576">
    <property type="term" value="C:extracellular region"/>
    <property type="evidence" value="ECO:0007669"/>
    <property type="project" value="UniProtKB-SubCell"/>
</dbReference>
<keyword evidence="6" id="KW-0732">Signal</keyword>
<dbReference type="Proteomes" id="UP000002320">
    <property type="component" value="Unassembled WGS sequence"/>
</dbReference>
<evidence type="ECO:0000256" key="6">
    <source>
        <dbReference type="ARBA" id="ARBA00022729"/>
    </source>
</evidence>
<dbReference type="SUPFAM" id="SSF53474">
    <property type="entry name" value="alpha/beta-Hydrolases"/>
    <property type="match status" value="1"/>
</dbReference>
<dbReference type="InterPro" id="IPR029058">
    <property type="entry name" value="AB_hydrolase_fold"/>
</dbReference>
<evidence type="ECO:0000256" key="1">
    <source>
        <dbReference type="ARBA" id="ARBA00004613"/>
    </source>
</evidence>
<reference evidence="13" key="2">
    <citation type="submission" date="2021-02" db="UniProtKB">
        <authorList>
            <consortium name="EnsemblMetazoa"/>
        </authorList>
    </citation>
    <scope>IDENTIFICATION</scope>
    <source>
        <strain evidence="13">JHB</strain>
    </source>
</reference>
<dbReference type="Gene3D" id="3.40.50.1820">
    <property type="entry name" value="alpha/beta hydrolase"/>
    <property type="match status" value="1"/>
</dbReference>
<evidence type="ECO:0000256" key="9">
    <source>
        <dbReference type="ARBA" id="ARBA00055847"/>
    </source>
</evidence>
<evidence type="ECO:0000256" key="8">
    <source>
        <dbReference type="ARBA" id="ARBA00023180"/>
    </source>
</evidence>
<dbReference type="PANTHER" id="PTHR11802">
    <property type="entry name" value="SERINE PROTEASE FAMILY S10 SERINE CARBOXYPEPTIDASE"/>
    <property type="match status" value="1"/>
</dbReference>
<evidence type="ECO:0000256" key="10">
    <source>
        <dbReference type="ARBA" id="ARBA00070242"/>
    </source>
</evidence>
<keyword evidence="14" id="KW-1185">Reference proteome</keyword>
<dbReference type="STRING" id="7176.B0W744"/>
<dbReference type="PANTHER" id="PTHR11802:SF3">
    <property type="entry name" value="RETINOID-INDUCIBLE SERINE CARBOXYPEPTIDASE"/>
    <property type="match status" value="1"/>
</dbReference>
<dbReference type="OrthoDB" id="443318at2759"/>
<dbReference type="GO" id="GO:0006508">
    <property type="term" value="P:proteolysis"/>
    <property type="evidence" value="ECO:0007669"/>
    <property type="project" value="UniProtKB-KW"/>
</dbReference>
<evidence type="ECO:0000313" key="14">
    <source>
        <dbReference type="Proteomes" id="UP000002320"/>
    </source>
</evidence>
<protein>
    <recommendedName>
        <fullName evidence="10">Retinoid-inducible serine carboxypeptidase</fullName>
    </recommendedName>
    <alternativeName>
        <fullName evidence="11">Serine carboxypeptidase 1</fullName>
    </alternativeName>
</protein>
<keyword evidence="5" id="KW-0645">Protease</keyword>
<dbReference type="AlphaFoldDB" id="B0W744"/>
<comment type="function">
    <text evidence="9">May be involved in vascular wall and kidney homeostasis.</text>
</comment>
<evidence type="ECO:0000256" key="3">
    <source>
        <dbReference type="ARBA" id="ARBA00022525"/>
    </source>
</evidence>
<reference evidence="12" key="1">
    <citation type="submission" date="2007-03" db="EMBL/GenBank/DDBJ databases">
        <title>Annotation of Culex pipiens quinquefasciatus.</title>
        <authorList>
            <consortium name="The Broad Institute Genome Sequencing Platform"/>
            <person name="Atkinson P.W."/>
            <person name="Hemingway J."/>
            <person name="Christensen B.M."/>
            <person name="Higgs S."/>
            <person name="Kodira C."/>
            <person name="Hannick L."/>
            <person name="Megy K."/>
            <person name="O'Leary S."/>
            <person name="Pearson M."/>
            <person name="Haas B.J."/>
            <person name="Mauceli E."/>
            <person name="Wortman J.R."/>
            <person name="Lee N.H."/>
            <person name="Guigo R."/>
            <person name="Stanke M."/>
            <person name="Alvarado L."/>
            <person name="Amedeo P."/>
            <person name="Antoine C.H."/>
            <person name="Arensburger P."/>
            <person name="Bidwell S.L."/>
            <person name="Crawford M."/>
            <person name="Camaro F."/>
            <person name="Devon K."/>
            <person name="Engels R."/>
            <person name="Hammond M."/>
            <person name="Howarth C."/>
            <person name="Koehrsen M."/>
            <person name="Lawson D."/>
            <person name="Montgomery P."/>
            <person name="Nene V."/>
            <person name="Nusbaum C."/>
            <person name="Puiu D."/>
            <person name="Romero-Severson J."/>
            <person name="Severson D.W."/>
            <person name="Shumway M."/>
            <person name="Sisk P."/>
            <person name="Stolte C."/>
            <person name="Zeng Q."/>
            <person name="Eisenstadt E."/>
            <person name="Fraser-Liggett C."/>
            <person name="Strausberg R."/>
            <person name="Galagan J."/>
            <person name="Birren B."/>
            <person name="Collins F.H."/>
        </authorList>
    </citation>
    <scope>NUCLEOTIDE SEQUENCE [LARGE SCALE GENOMIC DNA]</scope>
    <source>
        <strain evidence="12">JHB</strain>
    </source>
</reference>
<evidence type="ECO:0000313" key="12">
    <source>
        <dbReference type="EMBL" id="EDS37649.1"/>
    </source>
</evidence>
<comment type="subcellular location">
    <subcellularLocation>
        <location evidence="1">Secreted</location>
    </subcellularLocation>
</comment>
<keyword evidence="7" id="KW-0378">Hydrolase</keyword>
<gene>
    <name evidence="13" type="primary">6034172</name>
    <name evidence="12" type="ORF">CpipJ_CPIJ002910</name>
</gene>
<evidence type="ECO:0000256" key="5">
    <source>
        <dbReference type="ARBA" id="ARBA00022670"/>
    </source>
</evidence>
<keyword evidence="3" id="KW-0964">Secreted</keyword>
<dbReference type="Pfam" id="PF00450">
    <property type="entry name" value="Peptidase_S10"/>
    <property type="match status" value="1"/>
</dbReference>
<evidence type="ECO:0000256" key="4">
    <source>
        <dbReference type="ARBA" id="ARBA00022645"/>
    </source>
</evidence>
<keyword evidence="8" id="KW-0325">Glycoprotein</keyword>
<organism>
    <name type="scientific">Culex quinquefasciatus</name>
    <name type="common">Southern house mosquito</name>
    <name type="synonym">Culex pungens</name>
    <dbReference type="NCBI Taxonomy" id="7176"/>
    <lineage>
        <taxon>Eukaryota</taxon>
        <taxon>Metazoa</taxon>
        <taxon>Ecdysozoa</taxon>
        <taxon>Arthropoda</taxon>
        <taxon>Hexapoda</taxon>
        <taxon>Insecta</taxon>
        <taxon>Pterygota</taxon>
        <taxon>Neoptera</taxon>
        <taxon>Endopterygota</taxon>
        <taxon>Diptera</taxon>
        <taxon>Nematocera</taxon>
        <taxon>Culicoidea</taxon>
        <taxon>Culicidae</taxon>
        <taxon>Culicinae</taxon>
        <taxon>Culicini</taxon>
        <taxon>Culex</taxon>
        <taxon>Culex</taxon>
    </lineage>
</organism>
<dbReference type="HOGENOM" id="CLU_008523_1_0_1"/>
<dbReference type="OMA" id="GIDCYNV"/>
<evidence type="ECO:0000256" key="2">
    <source>
        <dbReference type="ARBA" id="ARBA00009431"/>
    </source>
</evidence>
<accession>B0W744</accession>